<evidence type="ECO:0000313" key="1">
    <source>
        <dbReference type="EMBL" id="OCT61279.1"/>
    </source>
</evidence>
<gene>
    <name evidence="1" type="ORF">XELAEV_18047303mg</name>
</gene>
<protein>
    <submittedName>
        <fullName evidence="1">Uncharacterized protein</fullName>
    </submittedName>
</protein>
<evidence type="ECO:0000313" key="2">
    <source>
        <dbReference type="Proteomes" id="UP000694892"/>
    </source>
</evidence>
<proteinExistence type="predicted"/>
<sequence length="68" mass="7450">MLQVTLLCIETGIDNMQPACIIAAGKVTSMWIKVSLKVNLEEIRCIKKAMRGPVHKSNLGYGTGMLCK</sequence>
<dbReference type="EMBL" id="CM004483">
    <property type="protein sequence ID" value="OCT61279.1"/>
    <property type="molecule type" value="Genomic_DNA"/>
</dbReference>
<accession>A0A974H1D1</accession>
<name>A0A974H1D1_XENLA</name>
<organism evidence="1 2">
    <name type="scientific">Xenopus laevis</name>
    <name type="common">African clawed frog</name>
    <dbReference type="NCBI Taxonomy" id="8355"/>
    <lineage>
        <taxon>Eukaryota</taxon>
        <taxon>Metazoa</taxon>
        <taxon>Chordata</taxon>
        <taxon>Craniata</taxon>
        <taxon>Vertebrata</taxon>
        <taxon>Euteleostomi</taxon>
        <taxon>Amphibia</taxon>
        <taxon>Batrachia</taxon>
        <taxon>Anura</taxon>
        <taxon>Pipoidea</taxon>
        <taxon>Pipidae</taxon>
        <taxon>Xenopodinae</taxon>
        <taxon>Xenopus</taxon>
        <taxon>Xenopus</taxon>
    </lineage>
</organism>
<dbReference type="AlphaFoldDB" id="A0A974H1D1"/>
<dbReference type="Proteomes" id="UP000694892">
    <property type="component" value="Chromosome 9_10S"/>
</dbReference>
<reference evidence="2" key="1">
    <citation type="journal article" date="2016" name="Nature">
        <title>Genome evolution in the allotetraploid frog Xenopus laevis.</title>
        <authorList>
            <person name="Session A.M."/>
            <person name="Uno Y."/>
            <person name="Kwon T."/>
            <person name="Chapman J.A."/>
            <person name="Toyoda A."/>
            <person name="Takahashi S."/>
            <person name="Fukui A."/>
            <person name="Hikosaka A."/>
            <person name="Suzuki A."/>
            <person name="Kondo M."/>
            <person name="van Heeringen S.J."/>
            <person name="Quigley I."/>
            <person name="Heinz S."/>
            <person name="Ogino H."/>
            <person name="Ochi H."/>
            <person name="Hellsten U."/>
            <person name="Lyons J.B."/>
            <person name="Simakov O."/>
            <person name="Putnam N."/>
            <person name="Stites J."/>
            <person name="Kuroki Y."/>
            <person name="Tanaka T."/>
            <person name="Michiue T."/>
            <person name="Watanabe M."/>
            <person name="Bogdanovic O."/>
            <person name="Lister R."/>
            <person name="Georgiou G."/>
            <person name="Paranjpe S.S."/>
            <person name="van Kruijsbergen I."/>
            <person name="Shu S."/>
            <person name="Carlson J."/>
            <person name="Kinoshita T."/>
            <person name="Ohta Y."/>
            <person name="Mawaribuchi S."/>
            <person name="Jenkins J."/>
            <person name="Grimwood J."/>
            <person name="Schmutz J."/>
            <person name="Mitros T."/>
            <person name="Mozaffari S.V."/>
            <person name="Suzuki Y."/>
            <person name="Haramoto Y."/>
            <person name="Yamamoto T.S."/>
            <person name="Takagi C."/>
            <person name="Heald R."/>
            <person name="Miller K."/>
            <person name="Haudenschild C."/>
            <person name="Kitzman J."/>
            <person name="Nakayama T."/>
            <person name="Izutsu Y."/>
            <person name="Robert J."/>
            <person name="Fortriede J."/>
            <person name="Burns K."/>
            <person name="Lotay V."/>
            <person name="Karimi K."/>
            <person name="Yasuoka Y."/>
            <person name="Dichmann D.S."/>
            <person name="Flajnik M.F."/>
            <person name="Houston D.W."/>
            <person name="Shendure J."/>
            <person name="DuPasquier L."/>
            <person name="Vize P.D."/>
            <person name="Zorn A.M."/>
            <person name="Ito M."/>
            <person name="Marcotte E.M."/>
            <person name="Wallingford J.B."/>
            <person name="Ito Y."/>
            <person name="Asashima M."/>
            <person name="Ueno N."/>
            <person name="Matsuda Y."/>
            <person name="Veenstra G.J."/>
            <person name="Fujiyama A."/>
            <person name="Harland R.M."/>
            <person name="Taira M."/>
            <person name="Rokhsar D.S."/>
        </authorList>
    </citation>
    <scope>NUCLEOTIDE SEQUENCE [LARGE SCALE GENOMIC DNA]</scope>
    <source>
        <strain evidence="2">J</strain>
    </source>
</reference>